<comment type="caution">
    <text evidence="2">The sequence shown here is derived from an EMBL/GenBank/DDBJ whole genome shotgun (WGS) entry which is preliminary data.</text>
</comment>
<feature type="region of interest" description="Disordered" evidence="1">
    <location>
        <begin position="10"/>
        <end position="61"/>
    </location>
</feature>
<feature type="compositionally biased region" description="Acidic residues" evidence="1">
    <location>
        <begin position="22"/>
        <end position="34"/>
    </location>
</feature>
<sequence>MWLLTQFAPAMSKSVKSADPSADMEDDEPFDEETEKNQAAQVNEAPQSGDQTANRSGNRRVTWASSTAHVELPEGVRLTAARDEVTDVQLRLRSNVPFLLTTYTSNWLLPLGHGPRARVAVDTRFVPPHNIKVEAFVVGTVEDANSDIVMETLERTGVSAKAMREQAVYRRVRVGENLGPGVYELPLRVFTQARLLLDVAGLVQNAPYTSRCRLIRKRGSSCVRRRQLCI</sequence>
<feature type="compositionally biased region" description="Polar residues" evidence="1">
    <location>
        <begin position="37"/>
        <end position="56"/>
    </location>
</feature>
<dbReference type="EMBL" id="WSZM01000282">
    <property type="protein sequence ID" value="KAF4036084.1"/>
    <property type="molecule type" value="Genomic_DNA"/>
</dbReference>
<gene>
    <name evidence="2" type="ORF">GN244_ATG11901</name>
    <name evidence="3" type="ORF">GN958_ATG05748</name>
</gene>
<name>A0A833SP32_PHYIN</name>
<evidence type="ECO:0000313" key="4">
    <source>
        <dbReference type="Proteomes" id="UP000602510"/>
    </source>
</evidence>
<dbReference type="Proteomes" id="UP000602510">
    <property type="component" value="Unassembled WGS sequence"/>
</dbReference>
<evidence type="ECO:0000313" key="3">
    <source>
        <dbReference type="EMBL" id="KAF4145041.1"/>
    </source>
</evidence>
<evidence type="ECO:0000313" key="2">
    <source>
        <dbReference type="EMBL" id="KAF4036084.1"/>
    </source>
</evidence>
<dbReference type="Proteomes" id="UP000704712">
    <property type="component" value="Unassembled WGS sequence"/>
</dbReference>
<dbReference type="EMBL" id="JAACNO010000765">
    <property type="protein sequence ID" value="KAF4145041.1"/>
    <property type="molecule type" value="Genomic_DNA"/>
</dbReference>
<keyword evidence="4" id="KW-1185">Reference proteome</keyword>
<dbReference type="AlphaFoldDB" id="A0A833SP32"/>
<reference evidence="2" key="1">
    <citation type="submission" date="2020-04" db="EMBL/GenBank/DDBJ databases">
        <title>Hybrid Assembly of Korean Phytophthora infestans isolates.</title>
        <authorList>
            <person name="Prokchorchik M."/>
            <person name="Lee Y."/>
            <person name="Seo J."/>
            <person name="Cho J.-H."/>
            <person name="Park Y.-E."/>
            <person name="Jang D.-C."/>
            <person name="Im J.-S."/>
            <person name="Choi J.-G."/>
            <person name="Park H.-J."/>
            <person name="Lee G.-B."/>
            <person name="Lee Y.-G."/>
            <person name="Hong S.-Y."/>
            <person name="Cho K."/>
            <person name="Sohn K.H."/>
        </authorList>
    </citation>
    <scope>NUCLEOTIDE SEQUENCE</scope>
    <source>
        <strain evidence="2">KR_1_A1</strain>
        <strain evidence="3">KR_2_A2</strain>
    </source>
</reference>
<protein>
    <submittedName>
        <fullName evidence="2">Uncharacterized protein</fullName>
    </submittedName>
</protein>
<accession>A0A833SP32</accession>
<evidence type="ECO:0000256" key="1">
    <source>
        <dbReference type="SAM" id="MobiDB-lite"/>
    </source>
</evidence>
<organism evidence="2 4">
    <name type="scientific">Phytophthora infestans</name>
    <name type="common">Potato late blight agent</name>
    <name type="synonym">Botrytis infestans</name>
    <dbReference type="NCBI Taxonomy" id="4787"/>
    <lineage>
        <taxon>Eukaryota</taxon>
        <taxon>Sar</taxon>
        <taxon>Stramenopiles</taxon>
        <taxon>Oomycota</taxon>
        <taxon>Peronosporomycetes</taxon>
        <taxon>Peronosporales</taxon>
        <taxon>Peronosporaceae</taxon>
        <taxon>Phytophthora</taxon>
    </lineage>
</organism>
<proteinExistence type="predicted"/>